<dbReference type="PANTHER" id="PTHR46300">
    <property type="entry name" value="P450, PUTATIVE (EUROFUNG)-RELATED-RELATED"/>
    <property type="match status" value="1"/>
</dbReference>
<evidence type="ECO:0000313" key="17">
    <source>
        <dbReference type="EMBL" id="KAG5642149.1"/>
    </source>
</evidence>
<reference evidence="17" key="2">
    <citation type="submission" date="2021-10" db="EMBL/GenBank/DDBJ databases">
        <title>Phylogenomics reveals ancestral predisposition of the termite-cultivated fungus Termitomyces towards a domesticated lifestyle.</title>
        <authorList>
            <person name="Auxier B."/>
            <person name="Grum-Grzhimaylo A."/>
            <person name="Cardenas M.E."/>
            <person name="Lodge J.D."/>
            <person name="Laessoe T."/>
            <person name="Pedersen O."/>
            <person name="Smith M.E."/>
            <person name="Kuyper T.W."/>
            <person name="Franco-Molano E.A."/>
            <person name="Baroni T.J."/>
            <person name="Aanen D.K."/>
        </authorList>
    </citation>
    <scope>NUCLEOTIDE SEQUENCE</scope>
    <source>
        <strain evidence="17">AP01</strain>
        <tissue evidence="17">Mycelium</tissue>
    </source>
</reference>
<name>A0A9P7KAI8_9AGAR</name>
<keyword evidence="11 15" id="KW-0503">Monooxygenase</keyword>
<evidence type="ECO:0000256" key="12">
    <source>
        <dbReference type="ARBA" id="ARBA00023136"/>
    </source>
</evidence>
<keyword evidence="18" id="KW-1185">Reference proteome</keyword>
<dbReference type="PANTHER" id="PTHR46300:SF2">
    <property type="entry name" value="CYTOCHROME P450 MONOOXYGENASE ALNH-RELATED"/>
    <property type="match status" value="1"/>
</dbReference>
<evidence type="ECO:0000256" key="3">
    <source>
        <dbReference type="ARBA" id="ARBA00005179"/>
    </source>
</evidence>
<organism evidence="17 18">
    <name type="scientific">Asterophora parasitica</name>
    <dbReference type="NCBI Taxonomy" id="117018"/>
    <lineage>
        <taxon>Eukaryota</taxon>
        <taxon>Fungi</taxon>
        <taxon>Dikarya</taxon>
        <taxon>Basidiomycota</taxon>
        <taxon>Agaricomycotina</taxon>
        <taxon>Agaricomycetes</taxon>
        <taxon>Agaricomycetidae</taxon>
        <taxon>Agaricales</taxon>
        <taxon>Tricholomatineae</taxon>
        <taxon>Lyophyllaceae</taxon>
        <taxon>Asterophora</taxon>
    </lineage>
</organism>
<accession>A0A9P7KAI8</accession>
<proteinExistence type="inferred from homology"/>
<dbReference type="InterPro" id="IPR002401">
    <property type="entry name" value="Cyt_P450_E_grp-I"/>
</dbReference>
<keyword evidence="10 14" id="KW-0408">Iron</keyword>
<evidence type="ECO:0000256" key="14">
    <source>
        <dbReference type="PIRSR" id="PIRSR602401-1"/>
    </source>
</evidence>
<keyword evidence="8 16" id="KW-1133">Transmembrane helix</keyword>
<dbReference type="PRINTS" id="PR00385">
    <property type="entry name" value="P450"/>
</dbReference>
<dbReference type="AlphaFoldDB" id="A0A9P7KAI8"/>
<gene>
    <name evidence="17" type="ORF">DXG03_003553</name>
</gene>
<keyword evidence="12 16" id="KW-0472">Membrane</keyword>
<dbReference type="SUPFAM" id="SSF48264">
    <property type="entry name" value="Cytochrome P450"/>
    <property type="match status" value="1"/>
</dbReference>
<evidence type="ECO:0000256" key="10">
    <source>
        <dbReference type="ARBA" id="ARBA00023004"/>
    </source>
</evidence>
<dbReference type="InterPro" id="IPR036396">
    <property type="entry name" value="Cyt_P450_sf"/>
</dbReference>
<comment type="cofactor">
    <cofactor evidence="1 14">
        <name>heme</name>
        <dbReference type="ChEBI" id="CHEBI:30413"/>
    </cofactor>
</comment>
<evidence type="ECO:0000256" key="16">
    <source>
        <dbReference type="SAM" id="Phobius"/>
    </source>
</evidence>
<dbReference type="GO" id="GO:0005506">
    <property type="term" value="F:iron ion binding"/>
    <property type="evidence" value="ECO:0007669"/>
    <property type="project" value="InterPro"/>
</dbReference>
<dbReference type="Pfam" id="PF00067">
    <property type="entry name" value="p450"/>
    <property type="match status" value="1"/>
</dbReference>
<dbReference type="InterPro" id="IPR001128">
    <property type="entry name" value="Cyt_P450"/>
</dbReference>
<dbReference type="EMBL" id="JABCKV010000212">
    <property type="protein sequence ID" value="KAG5642149.1"/>
    <property type="molecule type" value="Genomic_DNA"/>
</dbReference>
<evidence type="ECO:0000256" key="8">
    <source>
        <dbReference type="ARBA" id="ARBA00022989"/>
    </source>
</evidence>
<dbReference type="InterPro" id="IPR017972">
    <property type="entry name" value="Cyt_P450_CS"/>
</dbReference>
<evidence type="ECO:0000256" key="7">
    <source>
        <dbReference type="ARBA" id="ARBA00022723"/>
    </source>
</evidence>
<evidence type="ECO:0000256" key="9">
    <source>
        <dbReference type="ARBA" id="ARBA00023002"/>
    </source>
</evidence>
<comment type="caution">
    <text evidence="17">The sequence shown here is derived from an EMBL/GenBank/DDBJ whole genome shotgun (WGS) entry which is preliminary data.</text>
</comment>
<keyword evidence="5 14" id="KW-0349">Heme</keyword>
<comment type="pathway">
    <text evidence="3">Secondary metabolite biosynthesis.</text>
</comment>
<dbReference type="PRINTS" id="PR00463">
    <property type="entry name" value="EP450I"/>
</dbReference>
<dbReference type="InterPro" id="IPR050364">
    <property type="entry name" value="Cytochrome_P450_fung"/>
</dbReference>
<dbReference type="GO" id="GO:0016705">
    <property type="term" value="F:oxidoreductase activity, acting on paired donors, with incorporation or reduction of molecular oxygen"/>
    <property type="evidence" value="ECO:0007669"/>
    <property type="project" value="InterPro"/>
</dbReference>
<comment type="subcellular location">
    <subcellularLocation>
        <location evidence="2">Membrane</location>
        <topology evidence="2">Single-pass membrane protein</topology>
    </subcellularLocation>
</comment>
<evidence type="ECO:0000256" key="11">
    <source>
        <dbReference type="ARBA" id="ARBA00023033"/>
    </source>
</evidence>
<dbReference type="GO" id="GO:0004497">
    <property type="term" value="F:monooxygenase activity"/>
    <property type="evidence" value="ECO:0007669"/>
    <property type="project" value="UniProtKB-KW"/>
</dbReference>
<keyword evidence="9 15" id="KW-0560">Oxidoreductase</keyword>
<keyword evidence="7 14" id="KW-0479">Metal-binding</keyword>
<reference evidence="17" key="1">
    <citation type="submission" date="2020-07" db="EMBL/GenBank/DDBJ databases">
        <authorList>
            <person name="Nieuwenhuis M."/>
            <person name="Van De Peppel L.J.J."/>
        </authorList>
    </citation>
    <scope>NUCLEOTIDE SEQUENCE</scope>
    <source>
        <strain evidence="17">AP01</strain>
        <tissue evidence="17">Mycelium</tissue>
    </source>
</reference>
<dbReference type="GO" id="GO:0016020">
    <property type="term" value="C:membrane"/>
    <property type="evidence" value="ECO:0007669"/>
    <property type="project" value="UniProtKB-SubCell"/>
</dbReference>
<keyword evidence="6 16" id="KW-0812">Transmembrane</keyword>
<dbReference type="Gene3D" id="1.10.630.10">
    <property type="entry name" value="Cytochrome P450"/>
    <property type="match status" value="1"/>
</dbReference>
<evidence type="ECO:0000256" key="13">
    <source>
        <dbReference type="ARBA" id="ARBA00023180"/>
    </source>
</evidence>
<evidence type="ECO:0000313" key="18">
    <source>
        <dbReference type="Proteomes" id="UP000775547"/>
    </source>
</evidence>
<evidence type="ECO:0000256" key="15">
    <source>
        <dbReference type="RuleBase" id="RU000461"/>
    </source>
</evidence>
<keyword evidence="13" id="KW-0325">Glycoprotein</keyword>
<sequence>MSTDFTPSGPIFLGLFVSTCLALYYLRRRRDLPPGPTPIPIFGNVLQIPTEKTWLYFKSLSEKYGPIVRLKIAGTEVVVLDDIEDVEELLVKRSGNYSSRQQVVYGAKYRSNNKRLVLLPYGLEMKKQRAAIFQMLNARVVGGYEEIQERGSMKLVSDILDNPSQAYIKVKWFTAETLMTLVYGKEFQPDGADLKRLLHILETFVQDIHPARYLVDIFPVLDYLPNFLAPWRAGAIKKYENDSGFYTQLLTDVKTAMDNGADLECFAARLWEGVGKLGLDETSMAFGQHYPLLLIRSSLTLSSKVAGSTFEAGTDNTAGSILWFIEAMMLYPEVFRKAQAEIDSVVGAQGYAAPGFQHLEQLPYCVALVKEVFRWMPVAPVGGPRETMKDDVHKGYSIAAGTVVFANVWSIHHDERLYPDSFNFKPERFLPKDGAKLRAESLNEGHYGFGFGRRTCPGQYLASKSVWVAIVRLIWAFNITAPLDARGNPILPDPTATRNGITAEPDHYEVSIKPRSETHVQTIRNATKA</sequence>
<dbReference type="OrthoDB" id="2789670at2759"/>
<dbReference type="Proteomes" id="UP000775547">
    <property type="component" value="Unassembled WGS sequence"/>
</dbReference>
<feature type="binding site" description="axial binding residue" evidence="14">
    <location>
        <position position="456"/>
    </location>
    <ligand>
        <name>heme</name>
        <dbReference type="ChEBI" id="CHEBI:30413"/>
    </ligand>
    <ligandPart>
        <name>Fe</name>
        <dbReference type="ChEBI" id="CHEBI:18248"/>
    </ligandPart>
</feature>
<feature type="transmembrane region" description="Helical" evidence="16">
    <location>
        <begin position="6"/>
        <end position="26"/>
    </location>
</feature>
<evidence type="ECO:0000256" key="2">
    <source>
        <dbReference type="ARBA" id="ARBA00004167"/>
    </source>
</evidence>
<dbReference type="CDD" id="cd11065">
    <property type="entry name" value="CYP64-like"/>
    <property type="match status" value="1"/>
</dbReference>
<evidence type="ECO:0000256" key="6">
    <source>
        <dbReference type="ARBA" id="ARBA00022692"/>
    </source>
</evidence>
<dbReference type="GO" id="GO:0020037">
    <property type="term" value="F:heme binding"/>
    <property type="evidence" value="ECO:0007669"/>
    <property type="project" value="InterPro"/>
</dbReference>
<evidence type="ECO:0000256" key="4">
    <source>
        <dbReference type="ARBA" id="ARBA00010617"/>
    </source>
</evidence>
<protein>
    <recommendedName>
        <fullName evidence="19">Cytochrome P450</fullName>
    </recommendedName>
</protein>
<comment type="similarity">
    <text evidence="4 15">Belongs to the cytochrome P450 family.</text>
</comment>
<dbReference type="PROSITE" id="PS00086">
    <property type="entry name" value="CYTOCHROME_P450"/>
    <property type="match status" value="1"/>
</dbReference>
<evidence type="ECO:0000256" key="1">
    <source>
        <dbReference type="ARBA" id="ARBA00001971"/>
    </source>
</evidence>
<evidence type="ECO:0008006" key="19">
    <source>
        <dbReference type="Google" id="ProtNLM"/>
    </source>
</evidence>
<evidence type="ECO:0000256" key="5">
    <source>
        <dbReference type="ARBA" id="ARBA00022617"/>
    </source>
</evidence>